<dbReference type="SMART" id="SM00530">
    <property type="entry name" value="HTH_XRE"/>
    <property type="match status" value="1"/>
</dbReference>
<dbReference type="AlphaFoldDB" id="A0A4R4P439"/>
<dbReference type="SUPFAM" id="SSF47413">
    <property type="entry name" value="lambda repressor-like DNA-binding domains"/>
    <property type="match status" value="1"/>
</dbReference>
<reference evidence="2 3" key="1">
    <citation type="submission" date="2019-03" db="EMBL/GenBank/DDBJ databases">
        <title>Draft genome sequences of novel Actinobacteria.</title>
        <authorList>
            <person name="Sahin N."/>
            <person name="Ay H."/>
            <person name="Saygin H."/>
        </authorList>
    </citation>
    <scope>NUCLEOTIDE SEQUENCE [LARGE SCALE GENOMIC DNA]</scope>
    <source>
        <strain evidence="2 3">DSM 45347</strain>
    </source>
</reference>
<dbReference type="GO" id="GO:0003677">
    <property type="term" value="F:DNA binding"/>
    <property type="evidence" value="ECO:0007669"/>
    <property type="project" value="InterPro"/>
</dbReference>
<name>A0A4R4P439_9ACTN</name>
<dbReference type="Proteomes" id="UP000295431">
    <property type="component" value="Unassembled WGS sequence"/>
</dbReference>
<dbReference type="InterPro" id="IPR001387">
    <property type="entry name" value="Cro/C1-type_HTH"/>
</dbReference>
<dbReference type="Pfam" id="PF19054">
    <property type="entry name" value="DUF5753"/>
    <property type="match status" value="1"/>
</dbReference>
<dbReference type="PROSITE" id="PS50943">
    <property type="entry name" value="HTH_CROC1"/>
    <property type="match status" value="1"/>
</dbReference>
<dbReference type="InterPro" id="IPR043917">
    <property type="entry name" value="DUF5753"/>
</dbReference>
<dbReference type="Gene3D" id="1.10.260.40">
    <property type="entry name" value="lambda repressor-like DNA-binding domains"/>
    <property type="match status" value="1"/>
</dbReference>
<protein>
    <submittedName>
        <fullName evidence="2">XRE family transcriptional regulator</fullName>
    </submittedName>
</protein>
<dbReference type="CDD" id="cd00093">
    <property type="entry name" value="HTH_XRE"/>
    <property type="match status" value="1"/>
</dbReference>
<dbReference type="EMBL" id="SMJW01000065">
    <property type="protein sequence ID" value="TDC15523.1"/>
    <property type="molecule type" value="Genomic_DNA"/>
</dbReference>
<evidence type="ECO:0000313" key="2">
    <source>
        <dbReference type="EMBL" id="TDC15523.1"/>
    </source>
</evidence>
<dbReference type="InterPro" id="IPR010982">
    <property type="entry name" value="Lambda_DNA-bd_dom_sf"/>
</dbReference>
<gene>
    <name evidence="2" type="ORF">E1284_15280</name>
</gene>
<accession>A0A4R4P439</accession>
<comment type="caution">
    <text evidence="2">The sequence shown here is derived from an EMBL/GenBank/DDBJ whole genome shotgun (WGS) entry which is preliminary data.</text>
</comment>
<proteinExistence type="predicted"/>
<sequence>MTSDHRGGAPMPRPESPTVRRIMLGIRLRALRTRAGVTADDAARHIARTDSTISRMETGQSSVPARVLERLVELYGATPDEVAQLTELAKAARQRGWWQRYGEVLHPGFELYLGLEAEATEIDIYANEWVPGLLQTPEYARAIMSVEPRRPSDEEIQGRVEARLARQAILEGDEPVQYWAVLSEAVLRRIVGSPELMAEQLHALVARARQRNVKLQVLPFSCGAHPAVSGAFTLVTLDLGEAAVAEYAYVENRAGSVMMDKGPEIDIHKLTFDALRADALSPEQSVALIQKAAVELA</sequence>
<organism evidence="2 3">
    <name type="scientific">Actinomadura bangladeshensis</name>
    <dbReference type="NCBI Taxonomy" id="453573"/>
    <lineage>
        <taxon>Bacteria</taxon>
        <taxon>Bacillati</taxon>
        <taxon>Actinomycetota</taxon>
        <taxon>Actinomycetes</taxon>
        <taxon>Streptosporangiales</taxon>
        <taxon>Thermomonosporaceae</taxon>
        <taxon>Actinomadura</taxon>
    </lineage>
</organism>
<feature type="domain" description="HTH cro/C1-type" evidence="1">
    <location>
        <begin position="28"/>
        <end position="82"/>
    </location>
</feature>
<evidence type="ECO:0000259" key="1">
    <source>
        <dbReference type="PROSITE" id="PS50943"/>
    </source>
</evidence>
<dbReference type="Pfam" id="PF13560">
    <property type="entry name" value="HTH_31"/>
    <property type="match status" value="1"/>
</dbReference>
<dbReference type="OrthoDB" id="5177725at2"/>
<keyword evidence="3" id="KW-1185">Reference proteome</keyword>
<evidence type="ECO:0000313" key="3">
    <source>
        <dbReference type="Proteomes" id="UP000295431"/>
    </source>
</evidence>